<feature type="domain" description="HTH tetR-type" evidence="3">
    <location>
        <begin position="9"/>
        <end position="69"/>
    </location>
</feature>
<evidence type="ECO:0000313" key="4">
    <source>
        <dbReference type="EMBL" id="GBD68091.1"/>
    </source>
</evidence>
<evidence type="ECO:0000313" key="5">
    <source>
        <dbReference type="Proteomes" id="UP000236214"/>
    </source>
</evidence>
<comment type="caution">
    <text evidence="4">The sequence shown here is derived from an EMBL/GenBank/DDBJ whole genome shotgun (WGS) entry which is preliminary data.</text>
</comment>
<dbReference type="InterPro" id="IPR009057">
    <property type="entry name" value="Homeodomain-like_sf"/>
</dbReference>
<dbReference type="InterPro" id="IPR001647">
    <property type="entry name" value="HTH_TetR"/>
</dbReference>
<accession>A0A2H6CSX9</accession>
<dbReference type="AlphaFoldDB" id="A0A2H6CSX9"/>
<dbReference type="PROSITE" id="PS50977">
    <property type="entry name" value="HTH_TETR_2"/>
    <property type="match status" value="1"/>
</dbReference>
<dbReference type="RefSeq" id="WP_103100446.1">
    <property type="nucleotide sequence ID" value="NZ_BDEB01000162.1"/>
</dbReference>
<proteinExistence type="predicted"/>
<name>A0A2H6CSX9_TETHA</name>
<protein>
    <recommendedName>
        <fullName evidence="3">HTH tetR-type domain-containing protein</fullName>
    </recommendedName>
</protein>
<organism evidence="4 5">
    <name type="scientific">Tetragenococcus halophilus subsp. halophilus</name>
    <dbReference type="NCBI Taxonomy" id="1513897"/>
    <lineage>
        <taxon>Bacteria</taxon>
        <taxon>Bacillati</taxon>
        <taxon>Bacillota</taxon>
        <taxon>Bacilli</taxon>
        <taxon>Lactobacillales</taxon>
        <taxon>Enterococcaceae</taxon>
        <taxon>Tetragenococcus</taxon>
    </lineage>
</organism>
<dbReference type="GO" id="GO:0003677">
    <property type="term" value="F:DNA binding"/>
    <property type="evidence" value="ECO:0007669"/>
    <property type="project" value="UniProtKB-UniRule"/>
</dbReference>
<feature type="DNA-binding region" description="H-T-H motif" evidence="2">
    <location>
        <begin position="32"/>
        <end position="51"/>
    </location>
</feature>
<dbReference type="Proteomes" id="UP000236214">
    <property type="component" value="Unassembled WGS sequence"/>
</dbReference>
<gene>
    <name evidence="4" type="ORF">TEHN7118_0897</name>
</gene>
<dbReference type="Gene3D" id="1.10.357.10">
    <property type="entry name" value="Tetracycline Repressor, domain 2"/>
    <property type="match status" value="1"/>
</dbReference>
<evidence type="ECO:0000259" key="3">
    <source>
        <dbReference type="PROSITE" id="PS50977"/>
    </source>
</evidence>
<keyword evidence="1 2" id="KW-0238">DNA-binding</keyword>
<reference evidence="4 5" key="1">
    <citation type="submission" date="2016-05" db="EMBL/GenBank/DDBJ databases">
        <title>Whole genome sequencing of Tetragenococcus halophilus subsp. halophilus NISL 7118.</title>
        <authorList>
            <person name="Shiwa Y."/>
            <person name="Nishimura I."/>
            <person name="Yoshikawa H."/>
            <person name="Koyama Y."/>
            <person name="Oguma T."/>
        </authorList>
    </citation>
    <scope>NUCLEOTIDE SEQUENCE [LARGE SCALE GENOMIC DNA]</scope>
    <source>
        <strain evidence="4 5">NISL 7118</strain>
    </source>
</reference>
<evidence type="ECO:0000256" key="2">
    <source>
        <dbReference type="PROSITE-ProRule" id="PRU00335"/>
    </source>
</evidence>
<keyword evidence="5" id="KW-1185">Reference proteome</keyword>
<sequence length="185" mass="21819">MNKGNAKSLYSKNQILKALLHIMTQKKFEDISIKEITETAWVSRKTFYRNFENKIDVLSLEIDKVVTFYLSSLENAEDLSFDSVAYLIFNTMEAYRPFIKILVKNNLNYLLIDKMFDEIIKVYKVRKKDLFDVYGEKIVSSTLLFSFGGFEKYISYWIMTDNQVTTKQIKNEFKQISQLMSDSIK</sequence>
<dbReference type="PANTHER" id="PTHR43479">
    <property type="entry name" value="ACREF/ENVCD OPERON REPRESSOR-RELATED"/>
    <property type="match status" value="1"/>
</dbReference>
<dbReference type="EMBL" id="BDEC01000034">
    <property type="protein sequence ID" value="GBD68091.1"/>
    <property type="molecule type" value="Genomic_DNA"/>
</dbReference>
<dbReference type="PANTHER" id="PTHR43479:SF11">
    <property type="entry name" value="ACREF_ENVCD OPERON REPRESSOR-RELATED"/>
    <property type="match status" value="1"/>
</dbReference>
<dbReference type="InterPro" id="IPR050624">
    <property type="entry name" value="HTH-type_Tx_Regulator"/>
</dbReference>
<dbReference type="SUPFAM" id="SSF46689">
    <property type="entry name" value="Homeodomain-like"/>
    <property type="match status" value="1"/>
</dbReference>
<evidence type="ECO:0000256" key="1">
    <source>
        <dbReference type="ARBA" id="ARBA00023125"/>
    </source>
</evidence>